<accession>A0A3M7QHC2</accession>
<sequence>MNLNTVKAKLSQYTQQALEMPVDTEETQFMARRHENPITCADCVISLKSSPSPDFFFQIKSRSPGFKILKTEEDLWRHLY</sequence>
<evidence type="ECO:0000313" key="2">
    <source>
        <dbReference type="Proteomes" id="UP000276133"/>
    </source>
</evidence>
<organism evidence="1 2">
    <name type="scientific">Brachionus plicatilis</name>
    <name type="common">Marine rotifer</name>
    <name type="synonym">Brachionus muelleri</name>
    <dbReference type="NCBI Taxonomy" id="10195"/>
    <lineage>
        <taxon>Eukaryota</taxon>
        <taxon>Metazoa</taxon>
        <taxon>Spiralia</taxon>
        <taxon>Gnathifera</taxon>
        <taxon>Rotifera</taxon>
        <taxon>Eurotatoria</taxon>
        <taxon>Monogononta</taxon>
        <taxon>Pseudotrocha</taxon>
        <taxon>Ploima</taxon>
        <taxon>Brachionidae</taxon>
        <taxon>Brachionus</taxon>
    </lineage>
</organism>
<comment type="caution">
    <text evidence="1">The sequence shown here is derived from an EMBL/GenBank/DDBJ whole genome shotgun (WGS) entry which is preliminary data.</text>
</comment>
<gene>
    <name evidence="1" type="ORF">BpHYR1_028502</name>
</gene>
<dbReference type="EMBL" id="REGN01006143">
    <property type="protein sequence ID" value="RNA10642.1"/>
    <property type="molecule type" value="Genomic_DNA"/>
</dbReference>
<proteinExistence type="predicted"/>
<reference evidence="1 2" key="1">
    <citation type="journal article" date="2018" name="Sci. Rep.">
        <title>Genomic signatures of local adaptation to the degree of environmental predictability in rotifers.</title>
        <authorList>
            <person name="Franch-Gras L."/>
            <person name="Hahn C."/>
            <person name="Garcia-Roger E.M."/>
            <person name="Carmona M.J."/>
            <person name="Serra M."/>
            <person name="Gomez A."/>
        </authorList>
    </citation>
    <scope>NUCLEOTIDE SEQUENCE [LARGE SCALE GENOMIC DNA]</scope>
    <source>
        <strain evidence="1">HYR1</strain>
    </source>
</reference>
<keyword evidence="2" id="KW-1185">Reference proteome</keyword>
<evidence type="ECO:0000313" key="1">
    <source>
        <dbReference type="EMBL" id="RNA10642.1"/>
    </source>
</evidence>
<dbReference type="Proteomes" id="UP000276133">
    <property type="component" value="Unassembled WGS sequence"/>
</dbReference>
<protein>
    <submittedName>
        <fullName evidence="1">Uncharacterized protein</fullName>
    </submittedName>
</protein>
<name>A0A3M7QHC2_BRAPC</name>
<dbReference type="AlphaFoldDB" id="A0A3M7QHC2"/>